<organism evidence="1 2">
    <name type="scientific">Phocoenobacter skyensis</name>
    <dbReference type="NCBI Taxonomy" id="97481"/>
    <lineage>
        <taxon>Bacteria</taxon>
        <taxon>Pseudomonadati</taxon>
        <taxon>Pseudomonadota</taxon>
        <taxon>Gammaproteobacteria</taxon>
        <taxon>Pasteurellales</taxon>
        <taxon>Pasteurellaceae</taxon>
        <taxon>Phocoenobacter</taxon>
    </lineage>
</organism>
<dbReference type="EMBL" id="JASAVS010000001">
    <property type="protein sequence ID" value="MDP8084535.1"/>
    <property type="molecule type" value="Genomic_DNA"/>
</dbReference>
<gene>
    <name evidence="1" type="ORF">QJT92_01130</name>
</gene>
<dbReference type="RefSeq" id="WP_306383740.1">
    <property type="nucleotide sequence ID" value="NZ_JASAVR010000001.1"/>
</dbReference>
<evidence type="ECO:0000313" key="1">
    <source>
        <dbReference type="EMBL" id="MDP8084535.1"/>
    </source>
</evidence>
<dbReference type="Proteomes" id="UP001224812">
    <property type="component" value="Unassembled WGS sequence"/>
</dbReference>
<reference evidence="1 2" key="1">
    <citation type="journal article" date="2023" name="Front. Microbiol.">
        <title>Phylogeography and host specificity of Pasteurellaceae pathogenic to sea-farmed fish in the north-east Atlantic.</title>
        <authorList>
            <person name="Gulla S."/>
            <person name="Colquhoun D.J."/>
            <person name="Olsen A.B."/>
            <person name="Spilsberg B."/>
            <person name="Lagesen K."/>
            <person name="Aakesson C.P."/>
            <person name="Strom S."/>
            <person name="Manji F."/>
            <person name="Birkbeck T.H."/>
            <person name="Nilsen H.K."/>
        </authorList>
    </citation>
    <scope>NUCLEOTIDE SEQUENCE [LARGE SCALE GENOMIC DNA]</scope>
    <source>
        <strain evidence="1 2">VIO11850</strain>
    </source>
</reference>
<sequence>MKKYLFHYYFQDSKWGCEIYAHSPQEAKEKIKAMSQAKYDGELQYSISISTKENSLITRLLIKIASCFSKSTIKF</sequence>
<proteinExistence type="predicted"/>
<protein>
    <submittedName>
        <fullName evidence="1">Uncharacterized protein</fullName>
    </submittedName>
</protein>
<comment type="caution">
    <text evidence="1">The sequence shown here is derived from an EMBL/GenBank/DDBJ whole genome shotgun (WGS) entry which is preliminary data.</text>
</comment>
<name>A0ABT9JI87_9PAST</name>
<evidence type="ECO:0000313" key="2">
    <source>
        <dbReference type="Proteomes" id="UP001224812"/>
    </source>
</evidence>
<accession>A0ABT9JI87</accession>
<keyword evidence="2" id="KW-1185">Reference proteome</keyword>